<evidence type="ECO:0000313" key="2">
    <source>
        <dbReference type="Proteomes" id="UP000037035"/>
    </source>
</evidence>
<keyword evidence="2" id="KW-1185">Reference proteome</keyword>
<accession>A0A0L6UJ16</accession>
<sequence length="76" mass="8554">MNSDGPTGAFLLANSYQKIKDMQKKEAAGAQENFLHLMYHKIIKKLKISFTQTSGSDFLLNVGQKKKKKSMITFGE</sequence>
<evidence type="ECO:0000313" key="1">
    <source>
        <dbReference type="EMBL" id="KNZ48277.1"/>
    </source>
</evidence>
<name>A0A0L6UJ16_9BASI</name>
<comment type="caution">
    <text evidence="1">The sequence shown here is derived from an EMBL/GenBank/DDBJ whole genome shotgun (WGS) entry which is preliminary data.</text>
</comment>
<gene>
    <name evidence="1" type="ORF">VP01_577g3</name>
</gene>
<dbReference type="EMBL" id="LAVV01011029">
    <property type="protein sequence ID" value="KNZ48277.1"/>
    <property type="molecule type" value="Genomic_DNA"/>
</dbReference>
<dbReference type="Proteomes" id="UP000037035">
    <property type="component" value="Unassembled WGS sequence"/>
</dbReference>
<reference evidence="1 2" key="1">
    <citation type="submission" date="2015-08" db="EMBL/GenBank/DDBJ databases">
        <title>Next Generation Sequencing and Analysis of the Genome of Puccinia sorghi L Schw, the Causal Agent of Maize Common Rust.</title>
        <authorList>
            <person name="Rochi L."/>
            <person name="Burguener G."/>
            <person name="Darino M."/>
            <person name="Turjanski A."/>
            <person name="Kreff E."/>
            <person name="Dieguez M.J."/>
            <person name="Sacco F."/>
        </authorList>
    </citation>
    <scope>NUCLEOTIDE SEQUENCE [LARGE SCALE GENOMIC DNA]</scope>
    <source>
        <strain evidence="1 2">RO10H11247</strain>
    </source>
</reference>
<proteinExistence type="predicted"/>
<organism evidence="1 2">
    <name type="scientific">Puccinia sorghi</name>
    <dbReference type="NCBI Taxonomy" id="27349"/>
    <lineage>
        <taxon>Eukaryota</taxon>
        <taxon>Fungi</taxon>
        <taxon>Dikarya</taxon>
        <taxon>Basidiomycota</taxon>
        <taxon>Pucciniomycotina</taxon>
        <taxon>Pucciniomycetes</taxon>
        <taxon>Pucciniales</taxon>
        <taxon>Pucciniaceae</taxon>
        <taxon>Puccinia</taxon>
    </lineage>
</organism>
<dbReference type="VEuPathDB" id="FungiDB:VP01_577g3"/>
<protein>
    <submittedName>
        <fullName evidence="1">Uncharacterized protein</fullName>
    </submittedName>
</protein>
<dbReference type="AlphaFoldDB" id="A0A0L6UJ16"/>